<dbReference type="AlphaFoldDB" id="A0A5C4MS27"/>
<dbReference type="Proteomes" id="UP000305887">
    <property type="component" value="Unassembled WGS sequence"/>
</dbReference>
<dbReference type="EMBL" id="VDFU01000027">
    <property type="protein sequence ID" value="TNC47284.1"/>
    <property type="molecule type" value="Genomic_DNA"/>
</dbReference>
<comment type="caution">
    <text evidence="2">The sequence shown here is derived from an EMBL/GenBank/DDBJ whole genome shotgun (WGS) entry which is preliminary data.</text>
</comment>
<organism evidence="2 3">
    <name type="scientific">Rubellimicrobium rubrum</name>
    <dbReference type="NCBI Taxonomy" id="2585369"/>
    <lineage>
        <taxon>Bacteria</taxon>
        <taxon>Pseudomonadati</taxon>
        <taxon>Pseudomonadota</taxon>
        <taxon>Alphaproteobacteria</taxon>
        <taxon>Rhodobacterales</taxon>
        <taxon>Roseobacteraceae</taxon>
        <taxon>Rubellimicrobium</taxon>
    </lineage>
</organism>
<reference evidence="2 3" key="1">
    <citation type="submission" date="2019-06" db="EMBL/GenBank/DDBJ databases">
        <title>YIM 131921 draft genome.</title>
        <authorList>
            <person name="Jiang L."/>
        </authorList>
    </citation>
    <scope>NUCLEOTIDE SEQUENCE [LARGE SCALE GENOMIC DNA]</scope>
    <source>
        <strain evidence="2 3">YIM 131921</strain>
    </source>
</reference>
<keyword evidence="1" id="KW-0732">Signal</keyword>
<accession>A0A5C4MS27</accession>
<name>A0A5C4MS27_9RHOB</name>
<keyword evidence="3" id="KW-1185">Reference proteome</keyword>
<dbReference type="OrthoDB" id="7054794at2"/>
<evidence type="ECO:0000256" key="1">
    <source>
        <dbReference type="SAM" id="SignalP"/>
    </source>
</evidence>
<feature type="chain" id="PRO_5022874297" evidence="1">
    <location>
        <begin position="26"/>
        <end position="451"/>
    </location>
</feature>
<sequence>MLRQSTNVAVALASLLFSAATPTLAQEPASIGRGWPVEPLATQPVGPTTMLGGKPAAPAGEAPEGIEPLPVDLFTTDDFYADRDLWSDPRYFRCNSSVGIENQWGAYPNSQPINNEDPAQAPWGDCNADYPREAIVSPYGFATAQEHYEALLAETQANGGPTEHDRSSLPDWDGRYSLNDFDVLIPEGLGHGGRTNWFNMHVNQVPTILSLLTEEYQTRFVQQAYHTGVDYAHQWPASYCWPEGYMRLYQWPAMIENDFMLTPTQVQILGGTADNFIRHIQIGRDFNMDGAVPRLGEDVPRWYGETIGFWDGEALITWTSNIQGWTTHNAFEHSNQLQVIDVFTPWLDETGAFQGLNQETILYDPEALVEPVRIVRDLKRTGALNEVDPYVFVECVATIFPVDGYQQNVQPGSTFVYEVPDIFGRPWARVWEKYHEDGMTRPEGEDLFSFD</sequence>
<gene>
    <name evidence="2" type="ORF">FHG66_16965</name>
</gene>
<dbReference type="RefSeq" id="WP_139078240.1">
    <property type="nucleotide sequence ID" value="NZ_VDFU01000027.1"/>
</dbReference>
<proteinExistence type="predicted"/>
<evidence type="ECO:0000313" key="2">
    <source>
        <dbReference type="EMBL" id="TNC47284.1"/>
    </source>
</evidence>
<protein>
    <submittedName>
        <fullName evidence="2">Uncharacterized protein</fullName>
    </submittedName>
</protein>
<evidence type="ECO:0000313" key="3">
    <source>
        <dbReference type="Proteomes" id="UP000305887"/>
    </source>
</evidence>
<feature type="signal peptide" evidence="1">
    <location>
        <begin position="1"/>
        <end position="25"/>
    </location>
</feature>